<dbReference type="STRING" id="295108.HT99x_00053"/>
<protein>
    <submittedName>
        <fullName evidence="11">MFS transporter</fullName>
    </submittedName>
    <submittedName>
        <fullName evidence="10">Proline/betaine transporter</fullName>
    </submittedName>
</protein>
<evidence type="ECO:0000256" key="4">
    <source>
        <dbReference type="ARBA" id="ARBA00022692"/>
    </source>
</evidence>
<keyword evidence="12" id="KW-1185">Reference proteome</keyword>
<proteinExistence type="predicted"/>
<keyword evidence="7 8" id="KW-0472">Membrane</keyword>
<feature type="transmembrane region" description="Helical" evidence="8">
    <location>
        <begin position="381"/>
        <end position="399"/>
    </location>
</feature>
<dbReference type="OrthoDB" id="3690818at2"/>
<keyword evidence="4 8" id="KW-0812">Transmembrane</keyword>
<feature type="transmembrane region" description="Helical" evidence="8">
    <location>
        <begin position="225"/>
        <end position="250"/>
    </location>
</feature>
<evidence type="ECO:0000256" key="8">
    <source>
        <dbReference type="SAM" id="Phobius"/>
    </source>
</evidence>
<evidence type="ECO:0000256" key="1">
    <source>
        <dbReference type="ARBA" id="ARBA00004651"/>
    </source>
</evidence>
<reference evidence="10" key="1">
    <citation type="submission" date="2015-09" db="EMBL/GenBank/DDBJ databases">
        <title>Draft Genome Sequences of Two Novel Amoeba-resistant Intranuclear Bacteria, Candidatus Berkiella cookevillensis and Candidatus Berkiella aquae.</title>
        <authorList>
            <person name="Mehari Y.T."/>
            <person name="Arivett B.A."/>
            <person name="Farone A.L."/>
            <person name="Gunderson J.H."/>
            <person name="Farone M.B."/>
        </authorList>
    </citation>
    <scope>NUCLEOTIDE SEQUENCE [LARGE SCALE GENOMIC DNA]</scope>
    <source>
        <strain evidence="10">HT99</strain>
    </source>
</reference>
<comment type="subcellular location">
    <subcellularLocation>
        <location evidence="1">Cell membrane</location>
        <topology evidence="1">Multi-pass membrane protein</topology>
    </subcellularLocation>
</comment>
<dbReference type="Proteomes" id="UP000051497">
    <property type="component" value="Unassembled WGS sequence"/>
</dbReference>
<evidence type="ECO:0000256" key="3">
    <source>
        <dbReference type="ARBA" id="ARBA00022475"/>
    </source>
</evidence>
<keyword evidence="3" id="KW-1003">Cell membrane</keyword>
<evidence type="ECO:0000256" key="5">
    <source>
        <dbReference type="ARBA" id="ARBA00022847"/>
    </source>
</evidence>
<evidence type="ECO:0000259" key="9">
    <source>
        <dbReference type="PROSITE" id="PS50850"/>
    </source>
</evidence>
<dbReference type="PANTHER" id="PTHR43528">
    <property type="entry name" value="ALPHA-KETOGLUTARATE PERMEASE"/>
    <property type="match status" value="1"/>
</dbReference>
<reference evidence="11" key="3">
    <citation type="submission" date="2021-06" db="EMBL/GenBank/DDBJ databases">
        <title>Genomic Description and Analysis of Intracellular Bacteria, Candidatus Berkiella cookevillensis and Candidatus Berkiella aquae.</title>
        <authorList>
            <person name="Kidane D.T."/>
            <person name="Mehari Y.T."/>
            <person name="Rice F.C."/>
            <person name="Arivett B.A."/>
            <person name="Farone A.L."/>
            <person name="Berk S.G."/>
            <person name="Farone M.B."/>
        </authorList>
    </citation>
    <scope>NUCLEOTIDE SEQUENCE</scope>
    <source>
        <strain evidence="11">HT99</strain>
    </source>
</reference>
<reference evidence="11" key="2">
    <citation type="journal article" date="2016" name="Genome Announc.">
        <title>Draft Genome Sequences of Two Novel Amoeba-Resistant Intranuclear Bacteria, 'Candidatus Berkiella cookevillensis' and 'Candidatus Berkiella aquae'.</title>
        <authorList>
            <person name="Mehari Y.T."/>
            <person name="Arivett B.A."/>
            <person name="Farone A.L."/>
            <person name="Gunderson J.H."/>
            <person name="Farone M.B."/>
        </authorList>
    </citation>
    <scope>NUCLEOTIDE SEQUENCE</scope>
    <source>
        <strain evidence="11">HT99</strain>
    </source>
</reference>
<dbReference type="RefSeq" id="WP_075064722.1">
    <property type="nucleotide sequence ID" value="NZ_LKAJ02000001.1"/>
</dbReference>
<organism evidence="10">
    <name type="scientific">Candidatus Berkiella aquae</name>
    <dbReference type="NCBI Taxonomy" id="295108"/>
    <lineage>
        <taxon>Bacteria</taxon>
        <taxon>Pseudomonadati</taxon>
        <taxon>Pseudomonadota</taxon>
        <taxon>Gammaproteobacteria</taxon>
        <taxon>Candidatus Berkiellales</taxon>
        <taxon>Candidatus Berkiellaceae</taxon>
        <taxon>Candidatus Berkiella</taxon>
    </lineage>
</organism>
<dbReference type="Gene3D" id="1.20.1250.20">
    <property type="entry name" value="MFS general substrate transporter like domains"/>
    <property type="match status" value="2"/>
</dbReference>
<dbReference type="AlphaFoldDB" id="A0A0Q9YNY2"/>
<name>A0A0Q9YNY2_9GAMM</name>
<dbReference type="Pfam" id="PF07690">
    <property type="entry name" value="MFS_1"/>
    <property type="match status" value="1"/>
</dbReference>
<dbReference type="GO" id="GO:0005886">
    <property type="term" value="C:plasma membrane"/>
    <property type="evidence" value="ECO:0007669"/>
    <property type="project" value="UniProtKB-SubCell"/>
</dbReference>
<evidence type="ECO:0000313" key="12">
    <source>
        <dbReference type="Proteomes" id="UP000051497"/>
    </source>
</evidence>
<feature type="transmembrane region" description="Helical" evidence="8">
    <location>
        <begin position="109"/>
        <end position="134"/>
    </location>
</feature>
<keyword evidence="2" id="KW-0813">Transport</keyword>
<feature type="transmembrane region" description="Helical" evidence="8">
    <location>
        <begin position="44"/>
        <end position="67"/>
    </location>
</feature>
<feature type="transmembrane region" description="Helical" evidence="8">
    <location>
        <begin position="353"/>
        <end position="375"/>
    </location>
</feature>
<comment type="caution">
    <text evidence="10">The sequence shown here is derived from an EMBL/GenBank/DDBJ whole genome shotgun (WGS) entry which is preliminary data.</text>
</comment>
<dbReference type="GO" id="GO:0015293">
    <property type="term" value="F:symporter activity"/>
    <property type="evidence" value="ECO:0007669"/>
    <property type="project" value="UniProtKB-KW"/>
</dbReference>
<feature type="transmembrane region" description="Helical" evidence="8">
    <location>
        <begin position="79"/>
        <end position="103"/>
    </location>
</feature>
<keyword evidence="5" id="KW-0769">Symport</keyword>
<feature type="transmembrane region" description="Helical" evidence="8">
    <location>
        <begin position="146"/>
        <end position="168"/>
    </location>
</feature>
<gene>
    <name evidence="10" type="primary">proP_1</name>
    <name evidence="10" type="ORF">HT99x_00053</name>
    <name evidence="11" type="ORF">HT99x_011805</name>
</gene>
<feature type="transmembrane region" description="Helical" evidence="8">
    <location>
        <begin position="320"/>
        <end position="341"/>
    </location>
</feature>
<feature type="transmembrane region" description="Helical" evidence="8">
    <location>
        <begin position="295"/>
        <end position="314"/>
    </location>
</feature>
<evidence type="ECO:0000256" key="6">
    <source>
        <dbReference type="ARBA" id="ARBA00022989"/>
    </source>
</evidence>
<dbReference type="SUPFAM" id="SSF103473">
    <property type="entry name" value="MFS general substrate transporter"/>
    <property type="match status" value="1"/>
</dbReference>
<accession>A0A0Q9YNY2</accession>
<dbReference type="EMBL" id="LKAJ02000001">
    <property type="protein sequence ID" value="MCS5712118.1"/>
    <property type="molecule type" value="Genomic_DNA"/>
</dbReference>
<dbReference type="PANTHER" id="PTHR43528:SF7">
    <property type="entry name" value="MFS TRANSPORTER"/>
    <property type="match status" value="1"/>
</dbReference>
<dbReference type="InterPro" id="IPR020846">
    <property type="entry name" value="MFS_dom"/>
</dbReference>
<dbReference type="InterPro" id="IPR036259">
    <property type="entry name" value="MFS_trans_sf"/>
</dbReference>
<dbReference type="InterPro" id="IPR011701">
    <property type="entry name" value="MFS"/>
</dbReference>
<evidence type="ECO:0000256" key="2">
    <source>
        <dbReference type="ARBA" id="ARBA00022448"/>
    </source>
</evidence>
<evidence type="ECO:0000256" key="7">
    <source>
        <dbReference type="ARBA" id="ARBA00023136"/>
    </source>
</evidence>
<keyword evidence="6 8" id="KW-1133">Transmembrane helix</keyword>
<evidence type="ECO:0000313" key="11">
    <source>
        <dbReference type="EMBL" id="MCS5712118.1"/>
    </source>
</evidence>
<dbReference type="InterPro" id="IPR051084">
    <property type="entry name" value="H+-coupled_symporters"/>
</dbReference>
<dbReference type="PROSITE" id="PS50850">
    <property type="entry name" value="MFS"/>
    <property type="match status" value="1"/>
</dbReference>
<sequence>MQRSPWQVGIISLGTLLEWAEYTFYGYMALTLSTLFFPSSDPKLALIKTFGIFSAGYIMRPLGAIIFGAVGDNLGRKPALMSSLLLMGFATFTIGCLPTYATIGIKAPLLLLLMRLLQGLAISGEYNGAGIFLVEKSSSNPCLAGSWVSASAAAGMVVGGVAALLVNHPLAPSWAWRVPFLLGGLSCFLGLVCRNRLSESPHFSPNNPITKQHLWPMLMQYKHSFVFAGAIAAFTGVFVYICNIYIVVFLKKVVHLPMNDATMFAIFGEIIVAIMIPIMAYVADKTHPYRQYQMGLCLVALFCPIIFALCYSAHYGLILLAMVLYGVLNGVVCGPMVKILCDQFPARIRYTGVSFAWSFAAAIFSGTAPLVAEILTTRFDWALGPSIYVSVIALFTYGMSKLLYRFSMPETAVVQLKHS</sequence>
<feature type="domain" description="Major facilitator superfamily (MFS) profile" evidence="9">
    <location>
        <begin position="7"/>
        <end position="412"/>
    </location>
</feature>
<evidence type="ECO:0000313" key="10">
    <source>
        <dbReference type="EMBL" id="KRG22517.1"/>
    </source>
</evidence>
<feature type="transmembrane region" description="Helical" evidence="8">
    <location>
        <begin position="262"/>
        <end position="283"/>
    </location>
</feature>
<dbReference type="EMBL" id="LKAJ01000001">
    <property type="protein sequence ID" value="KRG22517.1"/>
    <property type="molecule type" value="Genomic_DNA"/>
</dbReference>
<feature type="transmembrane region" description="Helical" evidence="8">
    <location>
        <begin position="174"/>
        <end position="193"/>
    </location>
</feature>